<dbReference type="Gene3D" id="3.30.430.20">
    <property type="entry name" value="Gnk2 domain, C-X8-C-X2-C motif"/>
    <property type="match status" value="2"/>
</dbReference>
<keyword evidence="10 17" id="KW-0067">ATP-binding</keyword>
<evidence type="ECO:0000256" key="8">
    <source>
        <dbReference type="ARBA" id="ARBA00022741"/>
    </source>
</evidence>
<keyword evidence="8 17" id="KW-0547">Nucleotide-binding</keyword>
<keyword evidence="5 18" id="KW-0812">Transmembrane</keyword>
<reference evidence="22 23" key="1">
    <citation type="journal article" date="2021" name="Hortic Res">
        <title>Chromosome-scale assembly of the Dendrobium chrysotoxum genome enhances the understanding of orchid evolution.</title>
        <authorList>
            <person name="Zhang Y."/>
            <person name="Zhang G.Q."/>
            <person name="Zhang D."/>
            <person name="Liu X.D."/>
            <person name="Xu X.Y."/>
            <person name="Sun W.H."/>
            <person name="Yu X."/>
            <person name="Zhu X."/>
            <person name="Wang Z.W."/>
            <person name="Zhao X."/>
            <person name="Zhong W.Y."/>
            <person name="Chen H."/>
            <person name="Yin W.L."/>
            <person name="Huang T."/>
            <person name="Niu S.C."/>
            <person name="Liu Z.J."/>
        </authorList>
    </citation>
    <scope>NUCLEOTIDE SEQUENCE [LARGE SCALE GENOMIC DNA]</scope>
    <source>
        <strain evidence="22">Lindl</strain>
    </source>
</reference>
<evidence type="ECO:0000256" key="14">
    <source>
        <dbReference type="ARBA" id="ARBA00023180"/>
    </source>
</evidence>
<dbReference type="PROSITE" id="PS50011">
    <property type="entry name" value="PROTEIN_KINASE_DOM"/>
    <property type="match status" value="1"/>
</dbReference>
<dbReference type="AlphaFoldDB" id="A0AAV7FKX8"/>
<keyword evidence="14" id="KW-0325">Glycoprotein</keyword>
<keyword evidence="3" id="KW-0597">Phosphoprotein</keyword>
<comment type="subcellular location">
    <subcellularLocation>
        <location evidence="1">Membrane</location>
        <topology evidence="1">Single-pass membrane protein</topology>
    </subcellularLocation>
</comment>
<keyword evidence="9" id="KW-0418">Kinase</keyword>
<evidence type="ECO:0000256" key="2">
    <source>
        <dbReference type="ARBA" id="ARBA00022527"/>
    </source>
</evidence>
<evidence type="ECO:0000256" key="18">
    <source>
        <dbReference type="SAM" id="Phobius"/>
    </source>
</evidence>
<dbReference type="InterPro" id="IPR008271">
    <property type="entry name" value="Ser/Thr_kinase_AS"/>
</dbReference>
<keyword evidence="7" id="KW-0677">Repeat</keyword>
<feature type="domain" description="Protein kinase" evidence="20">
    <location>
        <begin position="322"/>
        <end position="610"/>
    </location>
</feature>
<feature type="signal peptide" evidence="19">
    <location>
        <begin position="1"/>
        <end position="25"/>
    </location>
</feature>
<dbReference type="GO" id="GO:0005524">
    <property type="term" value="F:ATP binding"/>
    <property type="evidence" value="ECO:0007669"/>
    <property type="project" value="UniProtKB-UniRule"/>
</dbReference>
<evidence type="ECO:0000256" key="16">
    <source>
        <dbReference type="ARBA" id="ARBA00047951"/>
    </source>
</evidence>
<evidence type="ECO:0000256" key="12">
    <source>
        <dbReference type="ARBA" id="ARBA00023136"/>
    </source>
</evidence>
<evidence type="ECO:0000313" key="23">
    <source>
        <dbReference type="Proteomes" id="UP000775213"/>
    </source>
</evidence>
<evidence type="ECO:0000256" key="13">
    <source>
        <dbReference type="ARBA" id="ARBA00023170"/>
    </source>
</evidence>
<accession>A0AAV7FKX8</accession>
<evidence type="ECO:0000256" key="17">
    <source>
        <dbReference type="PROSITE-ProRule" id="PRU10141"/>
    </source>
</evidence>
<dbReference type="Proteomes" id="UP000775213">
    <property type="component" value="Unassembled WGS sequence"/>
</dbReference>
<dbReference type="CDD" id="cd14066">
    <property type="entry name" value="STKc_IRAK"/>
    <property type="match status" value="1"/>
</dbReference>
<dbReference type="Pfam" id="PF00069">
    <property type="entry name" value="Pkinase"/>
    <property type="match status" value="1"/>
</dbReference>
<protein>
    <recommendedName>
        <fullName evidence="24">Cysteine-rich receptor-like protein kinase 2</fullName>
    </recommendedName>
</protein>
<gene>
    <name evidence="22" type="ORF">IEQ34_021082</name>
</gene>
<dbReference type="PROSITE" id="PS51473">
    <property type="entry name" value="GNK2"/>
    <property type="match status" value="2"/>
</dbReference>
<dbReference type="FunFam" id="3.30.200.20:FF:001208">
    <property type="entry name" value="Putative DUF26-domain receptor-like protein kinase family protein"/>
    <property type="match status" value="1"/>
</dbReference>
<organism evidence="22 23">
    <name type="scientific">Dendrobium chrysotoxum</name>
    <name type="common">Orchid</name>
    <dbReference type="NCBI Taxonomy" id="161865"/>
    <lineage>
        <taxon>Eukaryota</taxon>
        <taxon>Viridiplantae</taxon>
        <taxon>Streptophyta</taxon>
        <taxon>Embryophyta</taxon>
        <taxon>Tracheophyta</taxon>
        <taxon>Spermatophyta</taxon>
        <taxon>Magnoliopsida</taxon>
        <taxon>Liliopsida</taxon>
        <taxon>Asparagales</taxon>
        <taxon>Orchidaceae</taxon>
        <taxon>Epidendroideae</taxon>
        <taxon>Malaxideae</taxon>
        <taxon>Dendrobiinae</taxon>
        <taxon>Dendrobium</taxon>
    </lineage>
</organism>
<dbReference type="InterPro" id="IPR011009">
    <property type="entry name" value="Kinase-like_dom_sf"/>
</dbReference>
<evidence type="ECO:0000256" key="10">
    <source>
        <dbReference type="ARBA" id="ARBA00022840"/>
    </source>
</evidence>
<evidence type="ECO:0000256" key="1">
    <source>
        <dbReference type="ARBA" id="ARBA00004167"/>
    </source>
</evidence>
<dbReference type="FunFam" id="3.30.430.20:FF:000005">
    <property type="entry name" value="Cysteine-rich receptor-like protein kinase 2"/>
    <property type="match status" value="1"/>
</dbReference>
<comment type="catalytic activity">
    <reaction evidence="15">
        <text>L-seryl-[protein] + ATP = O-phospho-L-seryl-[protein] + ADP + H(+)</text>
        <dbReference type="Rhea" id="RHEA:17989"/>
        <dbReference type="Rhea" id="RHEA-COMP:9863"/>
        <dbReference type="Rhea" id="RHEA-COMP:11604"/>
        <dbReference type="ChEBI" id="CHEBI:15378"/>
        <dbReference type="ChEBI" id="CHEBI:29999"/>
        <dbReference type="ChEBI" id="CHEBI:30616"/>
        <dbReference type="ChEBI" id="CHEBI:83421"/>
        <dbReference type="ChEBI" id="CHEBI:456216"/>
    </reaction>
</comment>
<feature type="domain" description="Gnk2-homologous" evidence="21">
    <location>
        <begin position="137"/>
        <end position="239"/>
    </location>
</feature>
<dbReference type="Gene3D" id="1.10.510.10">
    <property type="entry name" value="Transferase(Phosphotransferase) domain 1"/>
    <property type="match status" value="1"/>
</dbReference>
<feature type="domain" description="Gnk2-homologous" evidence="21">
    <location>
        <begin position="29"/>
        <end position="130"/>
    </location>
</feature>
<dbReference type="Gene3D" id="3.30.200.20">
    <property type="entry name" value="Phosphorylase Kinase, domain 1"/>
    <property type="match status" value="1"/>
</dbReference>
<keyword evidence="2" id="KW-0723">Serine/threonine-protein kinase</keyword>
<keyword evidence="6 19" id="KW-0732">Signal</keyword>
<dbReference type="PROSITE" id="PS00107">
    <property type="entry name" value="PROTEIN_KINASE_ATP"/>
    <property type="match status" value="1"/>
</dbReference>
<evidence type="ECO:0000256" key="9">
    <source>
        <dbReference type="ARBA" id="ARBA00022777"/>
    </source>
</evidence>
<keyword evidence="23" id="KW-1185">Reference proteome</keyword>
<evidence type="ECO:0008006" key="24">
    <source>
        <dbReference type="Google" id="ProtNLM"/>
    </source>
</evidence>
<dbReference type="PANTHER" id="PTHR47973">
    <property type="entry name" value="CYSTEINE-RICH RECEPTOR-LIKE PROTEIN KINASE 3"/>
    <property type="match status" value="1"/>
</dbReference>
<dbReference type="InterPro" id="IPR017441">
    <property type="entry name" value="Protein_kinase_ATP_BS"/>
</dbReference>
<keyword evidence="4" id="KW-0808">Transferase</keyword>
<evidence type="ECO:0000256" key="4">
    <source>
        <dbReference type="ARBA" id="ARBA00022679"/>
    </source>
</evidence>
<feature type="binding site" evidence="17">
    <location>
        <position position="350"/>
    </location>
    <ligand>
        <name>ATP</name>
        <dbReference type="ChEBI" id="CHEBI:30616"/>
    </ligand>
</feature>
<evidence type="ECO:0000256" key="3">
    <source>
        <dbReference type="ARBA" id="ARBA00022553"/>
    </source>
</evidence>
<evidence type="ECO:0000256" key="19">
    <source>
        <dbReference type="SAM" id="SignalP"/>
    </source>
</evidence>
<evidence type="ECO:0000313" key="22">
    <source>
        <dbReference type="EMBL" id="KAH0450390.1"/>
    </source>
</evidence>
<dbReference type="InterPro" id="IPR038408">
    <property type="entry name" value="GNK2_sf"/>
</dbReference>
<evidence type="ECO:0000256" key="15">
    <source>
        <dbReference type="ARBA" id="ARBA00047558"/>
    </source>
</evidence>
<evidence type="ECO:0000256" key="5">
    <source>
        <dbReference type="ARBA" id="ARBA00022692"/>
    </source>
</evidence>
<comment type="caution">
    <text evidence="22">The sequence shown here is derived from an EMBL/GenBank/DDBJ whole genome shotgun (WGS) entry which is preliminary data.</text>
</comment>
<feature type="transmembrane region" description="Helical" evidence="18">
    <location>
        <begin position="256"/>
        <end position="277"/>
    </location>
</feature>
<dbReference type="InterPro" id="IPR002902">
    <property type="entry name" value="GNK2"/>
</dbReference>
<dbReference type="SMART" id="SM00220">
    <property type="entry name" value="S_TKc"/>
    <property type="match status" value="1"/>
</dbReference>
<proteinExistence type="predicted"/>
<dbReference type="FunFam" id="3.30.430.20:FF:000015">
    <property type="entry name" value="Cysteine-rich receptor-like protein kinase 3"/>
    <property type="match status" value="1"/>
</dbReference>
<dbReference type="FunFam" id="1.10.510.10:FF:000336">
    <property type="entry name" value="Cysteine-rich receptor-like protein kinase 2"/>
    <property type="match status" value="1"/>
</dbReference>
<evidence type="ECO:0000256" key="11">
    <source>
        <dbReference type="ARBA" id="ARBA00022989"/>
    </source>
</evidence>
<dbReference type="Pfam" id="PF01657">
    <property type="entry name" value="Stress-antifung"/>
    <property type="match status" value="2"/>
</dbReference>
<keyword evidence="13" id="KW-0675">Receptor</keyword>
<keyword evidence="12 18" id="KW-0472">Membrane</keyword>
<dbReference type="InterPro" id="IPR052059">
    <property type="entry name" value="CR_Ser/Thr_kinase"/>
</dbReference>
<dbReference type="GO" id="GO:0004674">
    <property type="term" value="F:protein serine/threonine kinase activity"/>
    <property type="evidence" value="ECO:0007669"/>
    <property type="project" value="UniProtKB-KW"/>
</dbReference>
<sequence length="665" mass="73595">MACTACIQTLTLALISLSFLNITMGDPRTSLVAQWCNHTSAANGAILADNFVPAMDNLSSHVNANGYGTSITGVNPNAVCALAQCYGDLNSIDCKLCFSEIRSQLPKCYPDTGGILFLDGCFGRYENYTFFNEIFSPNDTTICSFSNNNSNPNIFGQTVKEAVGNVSLQARNKRGFAVGSASNSNSTVYVLAQCWENLNSSLCSSCLDAAALAILSCSPAREGRALYAGCFLRYSTKLFWNVYQTSSSSSGTSKTIWIVVGLLLGAILLILLGLFIAKRRGLWGRKKQASLKDLYGLEMAAAISQSNLNFKYEDLRKATNNFKLSNKLGQGSYGTVYKGVLSDGKEVAVKQLFLNTRQWIEQFFNEVDLVNKVRHKNLVKLLGCSLDGPESLLVYEYYKNRSLDLFIFDESHDKLLDWQQRFDIIQGVAEGLSYLHDESDTRIIHRDIKASNILLDDKLKPKITDFGLARSFAQDQTHLTTGIAGTLGYLAPEYIVHGHLTEKADVYSFGVLVLEIVTGKRCSSPVGSHAEHSLLAKVWNQYKANTLDNVIDNRIYNKNVRDEIIQVILIGLQCTQADSHSRPTMSRVVELLRSNRSSDEVLVLLDPPFLDVSPIEALEGESSRLISADMSEICFDFLPAESLIISIEYGRCILMNLFFVRESKI</sequence>
<evidence type="ECO:0000256" key="7">
    <source>
        <dbReference type="ARBA" id="ARBA00022737"/>
    </source>
</evidence>
<feature type="chain" id="PRO_5043843417" description="Cysteine-rich receptor-like protein kinase 2" evidence="19">
    <location>
        <begin position="26"/>
        <end position="665"/>
    </location>
</feature>
<evidence type="ECO:0000256" key="6">
    <source>
        <dbReference type="ARBA" id="ARBA00022729"/>
    </source>
</evidence>
<dbReference type="CDD" id="cd23509">
    <property type="entry name" value="Gnk2-like"/>
    <property type="match status" value="2"/>
</dbReference>
<dbReference type="SUPFAM" id="SSF56112">
    <property type="entry name" value="Protein kinase-like (PK-like)"/>
    <property type="match status" value="1"/>
</dbReference>
<comment type="catalytic activity">
    <reaction evidence="16">
        <text>L-threonyl-[protein] + ATP = O-phospho-L-threonyl-[protein] + ADP + H(+)</text>
        <dbReference type="Rhea" id="RHEA:46608"/>
        <dbReference type="Rhea" id="RHEA-COMP:11060"/>
        <dbReference type="Rhea" id="RHEA-COMP:11605"/>
        <dbReference type="ChEBI" id="CHEBI:15378"/>
        <dbReference type="ChEBI" id="CHEBI:30013"/>
        <dbReference type="ChEBI" id="CHEBI:30616"/>
        <dbReference type="ChEBI" id="CHEBI:61977"/>
        <dbReference type="ChEBI" id="CHEBI:456216"/>
    </reaction>
</comment>
<dbReference type="GO" id="GO:0016020">
    <property type="term" value="C:membrane"/>
    <property type="evidence" value="ECO:0007669"/>
    <property type="project" value="UniProtKB-SubCell"/>
</dbReference>
<evidence type="ECO:0000259" key="20">
    <source>
        <dbReference type="PROSITE" id="PS50011"/>
    </source>
</evidence>
<dbReference type="InterPro" id="IPR000719">
    <property type="entry name" value="Prot_kinase_dom"/>
</dbReference>
<keyword evidence="11 18" id="KW-1133">Transmembrane helix</keyword>
<evidence type="ECO:0000259" key="21">
    <source>
        <dbReference type="PROSITE" id="PS51473"/>
    </source>
</evidence>
<dbReference type="PROSITE" id="PS00108">
    <property type="entry name" value="PROTEIN_KINASE_ST"/>
    <property type="match status" value="1"/>
</dbReference>
<dbReference type="EMBL" id="JAGFBR010000018">
    <property type="protein sequence ID" value="KAH0450390.1"/>
    <property type="molecule type" value="Genomic_DNA"/>
</dbReference>
<name>A0AAV7FKX8_DENCH</name>